<dbReference type="GO" id="GO:0005938">
    <property type="term" value="C:cell cortex"/>
    <property type="evidence" value="ECO:0007669"/>
    <property type="project" value="InterPro"/>
</dbReference>
<dbReference type="GO" id="GO:0000226">
    <property type="term" value="P:microtubule cytoskeleton organization"/>
    <property type="evidence" value="ECO:0007669"/>
    <property type="project" value="TreeGrafter"/>
</dbReference>
<feature type="compositionally biased region" description="Acidic residues" evidence="2">
    <location>
        <begin position="391"/>
        <end position="400"/>
    </location>
</feature>
<dbReference type="HOGENOM" id="CLU_000674_0_0_1"/>
<dbReference type="Proteomes" id="UP000019384">
    <property type="component" value="Unassembled WGS sequence"/>
</dbReference>
<dbReference type="GO" id="GO:0032065">
    <property type="term" value="P:maintenance of protein location in cell cortex"/>
    <property type="evidence" value="ECO:0007669"/>
    <property type="project" value="InterPro"/>
</dbReference>
<feature type="coiled-coil region" evidence="1">
    <location>
        <begin position="103"/>
        <end position="260"/>
    </location>
</feature>
<dbReference type="RefSeq" id="XP_022458912.1">
    <property type="nucleotide sequence ID" value="XM_022603181.1"/>
</dbReference>
<gene>
    <name evidence="4" type="ORF">KUCA_T00002893001</name>
</gene>
<dbReference type="GO" id="GO:0005739">
    <property type="term" value="C:mitochondrion"/>
    <property type="evidence" value="ECO:0007669"/>
    <property type="project" value="TreeGrafter"/>
</dbReference>
<feature type="compositionally biased region" description="Polar residues" evidence="2">
    <location>
        <begin position="380"/>
        <end position="390"/>
    </location>
</feature>
<evidence type="ECO:0000256" key="2">
    <source>
        <dbReference type="SAM" id="MobiDB-lite"/>
    </source>
</evidence>
<dbReference type="GO" id="GO:0015631">
    <property type="term" value="F:tubulin binding"/>
    <property type="evidence" value="ECO:0007669"/>
    <property type="project" value="TreeGrafter"/>
</dbReference>
<dbReference type="InterPro" id="IPR024774">
    <property type="entry name" value="PH_dom-Mcp5-type"/>
</dbReference>
<feature type="compositionally biased region" description="Polar residues" evidence="2">
    <location>
        <begin position="2406"/>
        <end position="2430"/>
    </location>
</feature>
<reference evidence="4" key="2">
    <citation type="submission" date="2014-02" db="EMBL/GenBank/DDBJ databases">
        <title>Complete DNA sequence of /Kuraishia capsulata/ illustrates novel genomic features among budding yeasts (/Saccharomycotina/).</title>
        <authorList>
            <person name="Morales L."/>
            <person name="Noel B."/>
            <person name="Porcel B."/>
            <person name="Marcet-Houben M."/>
            <person name="Hullo M-F."/>
            <person name="Sacerdot C."/>
            <person name="Tekaia F."/>
            <person name="Leh-Louis V."/>
            <person name="Despons L."/>
            <person name="Khanna V."/>
            <person name="Aury J-M."/>
            <person name="Barbe V."/>
            <person name="Couloux A."/>
            <person name="Labadie K."/>
            <person name="Pelletier E."/>
            <person name="Souciet J-L."/>
            <person name="Boekhout T."/>
            <person name="Gabaldon T."/>
            <person name="Wincker P."/>
            <person name="Dujon B."/>
        </authorList>
    </citation>
    <scope>NUCLEOTIDE SEQUENCE</scope>
    <source>
        <strain evidence="4">CBS 1993</strain>
    </source>
</reference>
<dbReference type="GO" id="GO:0005543">
    <property type="term" value="F:phospholipid binding"/>
    <property type="evidence" value="ECO:0007669"/>
    <property type="project" value="InterPro"/>
</dbReference>
<feature type="region of interest" description="Disordered" evidence="2">
    <location>
        <begin position="1"/>
        <end position="26"/>
    </location>
</feature>
<feature type="compositionally biased region" description="Basic and acidic residues" evidence="2">
    <location>
        <begin position="411"/>
        <end position="428"/>
    </location>
</feature>
<dbReference type="PANTHER" id="PTHR28190:SF2">
    <property type="entry name" value="MIGRATION PROTEIN, PUTATIVE (AFU_ORTHOLOGUE AFUA_2G07730)-RELATED"/>
    <property type="match status" value="1"/>
</dbReference>
<organism evidence="4 5">
    <name type="scientific">Kuraishia capsulata CBS 1993</name>
    <dbReference type="NCBI Taxonomy" id="1382522"/>
    <lineage>
        <taxon>Eukaryota</taxon>
        <taxon>Fungi</taxon>
        <taxon>Dikarya</taxon>
        <taxon>Ascomycota</taxon>
        <taxon>Saccharomycotina</taxon>
        <taxon>Pichiomycetes</taxon>
        <taxon>Pichiales</taxon>
        <taxon>Pichiaceae</taxon>
        <taxon>Kuraishia</taxon>
    </lineage>
</organism>
<keyword evidence="1" id="KW-0175">Coiled coil</keyword>
<dbReference type="CDD" id="cd13365">
    <property type="entry name" value="PH_PLC_plant-like"/>
    <property type="match status" value="1"/>
</dbReference>
<accession>W6MKK5</accession>
<feature type="region of interest" description="Disordered" evidence="2">
    <location>
        <begin position="2398"/>
        <end position="2430"/>
    </location>
</feature>
<keyword evidence="5" id="KW-1185">Reference proteome</keyword>
<dbReference type="InterPro" id="IPR053005">
    <property type="entry name" value="Nuclear_Pos-Cytoskel_Interact"/>
</dbReference>
<feature type="region of interest" description="Disordered" evidence="2">
    <location>
        <begin position="2174"/>
        <end position="2195"/>
    </location>
</feature>
<dbReference type="OrthoDB" id="2149224at2759"/>
<proteinExistence type="predicted"/>
<feature type="compositionally biased region" description="Polar residues" evidence="2">
    <location>
        <begin position="10"/>
        <end position="26"/>
    </location>
</feature>
<dbReference type="InterPro" id="IPR001849">
    <property type="entry name" value="PH_domain"/>
</dbReference>
<dbReference type="PANTHER" id="PTHR28190">
    <property type="entry name" value="NUCLEAR MIGRATION PROTEIN NUM1"/>
    <property type="match status" value="1"/>
</dbReference>
<evidence type="ECO:0000313" key="4">
    <source>
        <dbReference type="EMBL" id="CDK26916.1"/>
    </source>
</evidence>
<dbReference type="SMART" id="SM00233">
    <property type="entry name" value="PH"/>
    <property type="match status" value="1"/>
</dbReference>
<feature type="compositionally biased region" description="Basic residues" evidence="2">
    <location>
        <begin position="359"/>
        <end position="371"/>
    </location>
</feature>
<dbReference type="Pfam" id="PF12814">
    <property type="entry name" value="Mcp5_PH"/>
    <property type="match status" value="1"/>
</dbReference>
<reference evidence="4" key="1">
    <citation type="submission" date="2013-12" db="EMBL/GenBank/DDBJ databases">
        <authorList>
            <person name="Genoscope - CEA"/>
        </authorList>
    </citation>
    <scope>NUCLEOTIDE SEQUENCE</scope>
    <source>
        <strain evidence="4">CBS 1993</strain>
    </source>
</reference>
<evidence type="ECO:0000256" key="1">
    <source>
        <dbReference type="SAM" id="Coils"/>
    </source>
</evidence>
<protein>
    <recommendedName>
        <fullName evidence="3">PH domain-containing protein</fullName>
    </recommendedName>
</protein>
<dbReference type="GeneID" id="34520300"/>
<feature type="domain" description="PH" evidence="3">
    <location>
        <begin position="2250"/>
        <end position="2363"/>
    </location>
</feature>
<dbReference type="STRING" id="1382522.W6MKK5"/>
<name>W6MKK5_9ASCO</name>
<feature type="region of interest" description="Disordered" evidence="2">
    <location>
        <begin position="64"/>
        <end position="89"/>
    </location>
</feature>
<sequence>MSRNDESSRPRLNSKASKKASTNDLRQQFSDLQHIFGVGKKENVMPNEIVYPPLPQNAEMPATFMKKQRSRNSESSENQLASHRASALPAAPAKSMNFLSDLSDNLLVECRKLTAENKKLKQDYEDKGREIEVMATQISNITLLNKKLSEQEEKLKDDAWELQAELQRLRDDMGQRTSEMSKLSRGKLENDSELQNLRNQVEEYRLSHDGLKHEMQSASQRLELEIKELKQRNIDLNEENEELHNKVVRLNDDLKISKETSQTPGRWAGVPKLAPDSSFEDSGDFDDDYALLTEPPSSPVKQVQGRNFELEKETVQANLVHANKLISKLRSSALKYKNERDQLKRQFKERPAVANTKVKPVHITKDSRKRGQPGILSKLGNKSHTSYETSQTDEGDDSWENYDISTATRSTFEKVKSASTSKSERDLPDSDSNSDSDLPGMILADEISDLSDVEDDLQLSVLDQKAVEQYASDHGLVILPYDEFKRLQSFDAEKSVSSEQQDDSMVQAAKEFNILALPNTTNHPVQTVDSVEELVQKCRNRGLVALRESHYEELKLKVDHVATEQELIQMVEQRGLTVLPTSDFLQMKSLSEKPSPEFITIKAQDMDMQVLSNAELESLKHPSVAQLETLAQEKQMVMVPQDVFADLKTTVAQPSENHLTLKAGALGMSLIPINEYTKLTSFFKKPSLEKSLAVVQSEGYEPIKSEKLQKLTEKANHSPSVEEITQNLKLKGMQVISSEGLAELKRKAETPSKEELVAAASSLGLGVCSKAISEILVSPAKAIIEKAKDHGLIAITQEDFDAIVNPAKSKIESLASSRGMVALEKDTHDKLVDASLNPTKELILEHSESHGLVSVPASDYTQLAETVKSPSKEFLTKKAGEAGMVLLSSDEHEKIIKQSEEPSEETIKRQSQKLGIVLLPTEEHESLVKNSSTPSFEHIKQVAQKVGLVVVPEGEYKNLAETSASPSKDFLIERLHSLGLEVLQSAELENLRSPDLSFISEAASKHGYVNVPKAEFSELNRKTLSPSKDELNQLANSQGFVALPALEYDALKESALHPSKETVVNSLGALGLVEMTKKEHDALKSQVKSPSLEFLTNALKSRGLVSVEEKQLNILKENMASPDEEFLKSQAASLNLSVVPIAQLNALKENVDHPSVAFLTERASAIGYSVLPKDQLEELKETSRNAINRSPMKTPPKSTGIGVSVPTAVPVPVFNSSPLSRKRNQPAFETVDELKKKCADQGLVVLSKSSYEGLIVSSKRGLTFVELREKIQQHGYVAISQKDFDSMKSPNVEFSSEFLRSQGYAVIPKEEYMALINELKSPTMDYLSEKVKPYNRVIVKKSDHDALLNASTELSNIKAAPKVITKEEILDEASNHELKALPQSEFSELKAMIDSPSRDWVVSQAHKIQLVAVEENEYATLKDLVEHPSMDTVRSEATLNDFIVIKKEEFEKIEDKASDLTLEQLKPLALKLDHVCIQRDTFDSISEASKQPSIDLIRKRADQLGLVLLTKEEHSSLLGSITNPTLKYLQEKALGLDMVVVHKDAYDNLLNPSKEQLIEKSHDAGMVTLANEEYQELTQPSRETLQHLAEKSQLVVLDTTEHHKLLNPTPDFLTRKAHDLDLVTLSSSEHKELSNPSKERVVTFAKSHGLVSVETSEYEKLKSPSREDIEHEAKSMGLIAIELSEYEQLFKPSAETIRSLAPKFGIVPLSASEHEGLLNDISFPSKEYVISKADSHEMVALDKDELESLKRKISNPSLEFLVTACDEMGLVVLNSADHSKMLTDLQHPSKELITSEAPVHGLRVVEAEELQRLQRIEIESSKNISPAVLDEESLRKLAGKLDLALITEVEYSDLLKRKAVETKEDLEVEAKRLGFDLVPELNTQSFPPSPVKSFYTVASEEFHDAVDHFDLSEQPSRNSVYVDAVSTQETDVRSALTKEDINEDWLRARALSFGYRLAPLDEELSGDETSIEDMTAQRVTVTSGRLSGELRSPSIEEIKRFANEAGYDVLSRPEVDRLKALKEHNDIVDIKLLEHSAANLGCVIINKDELSMLKSKSAANSSDDSKANLELLASKLGLVVTTPAALDKLKSRNVTTQDLAAKAAELNLKLVSADEIAITESSMRTFAVSKGFLLIPKSAYIATTVAKEPDVDKVVAVPATYYNKLVRSHTWYKNSSGKGDEISPQSPEKPVGVSLHNRGISNAGDSIIEPPKSLDRLLQSTSANSIHSQISIGTEISFTDKVMVSAITQTMIGEYLYKYYRRLGPLSSISENRHERYFWVHPYSMTLYWSTVNPVLGNPSDNKIRAAAILGVESVDDNNPLPVGLYHKSILIHCSERTIRVTCPTRQRHNIWYNSLRYLIHKSVDGADDKDEDQYDLSYQLDQKTEIERSMTFRHSQPRKSVLGYRTSSNPIPRSVTNQSILSSMMSNTK</sequence>
<evidence type="ECO:0000313" key="5">
    <source>
        <dbReference type="Proteomes" id="UP000019384"/>
    </source>
</evidence>
<feature type="region of interest" description="Disordered" evidence="2">
    <location>
        <begin position="345"/>
        <end position="440"/>
    </location>
</feature>
<evidence type="ECO:0000259" key="3">
    <source>
        <dbReference type="SMART" id="SM00233"/>
    </source>
</evidence>
<feature type="region of interest" description="Disordered" evidence="2">
    <location>
        <begin position="260"/>
        <end position="281"/>
    </location>
</feature>
<dbReference type="EMBL" id="HG793127">
    <property type="protein sequence ID" value="CDK26916.1"/>
    <property type="molecule type" value="Genomic_DNA"/>
</dbReference>